<sequence length="112" mass="12996">MEKLQYYINEMVNDVIHTDLNMKLHALMHLVEDNMTKNEKFRESLLNNNERIQVEIVKEAIQHDYVLSSVIKSLLNDVKHVNSDVAINRHNALDEIDKIKALLPTDQSESNA</sequence>
<proteinExistence type="predicted"/>
<gene>
    <name evidence="2" type="ORF">D3Z30_07980</name>
    <name evidence="3" type="ORF">DXC19_08180</name>
    <name evidence="1" type="ORF">G8J23_11785</name>
</gene>
<evidence type="ECO:0000313" key="3">
    <source>
        <dbReference type="EMBL" id="RGM30423.1"/>
    </source>
</evidence>
<dbReference type="EMBL" id="JAANHJ010000001">
    <property type="protein sequence ID" value="MCG6226655.1"/>
    <property type="molecule type" value="Genomic_DNA"/>
</dbReference>
<accession>A0A8B2ZNR2</accession>
<reference evidence="1 6" key="3">
    <citation type="submission" date="2020-03" db="EMBL/GenBank/DDBJ databases">
        <title>Comparative genetics of Staphylococcus warneri persistents from caprine mastitis.</title>
        <authorList>
            <person name="Franca C.A."/>
            <person name="Rosa D.S."/>
            <person name="Silva A."/>
            <person name="Rodrigues D.L.N."/>
            <person name="Santos R.G."/>
            <person name="Castillo R.E.H."/>
            <person name="Moreira M.A.S."/>
            <person name="Lima M.C."/>
            <person name="Gouveia G.V."/>
            <person name="Gouveia J.J.S."/>
            <person name="Souza R.F.S."/>
            <person name="Bertram B."/>
            <person name="Azevedo V."/>
            <person name="Costa M."/>
        </authorList>
    </citation>
    <scope>NUCLEOTIDE SEQUENCE [LARGE SCALE GENOMIC DNA]</scope>
    <source>
        <strain evidence="1 6">Cap 9.2</strain>
    </source>
</reference>
<evidence type="ECO:0000313" key="1">
    <source>
        <dbReference type="EMBL" id="MCG6226655.1"/>
    </source>
</evidence>
<dbReference type="RefSeq" id="WP_002467122.1">
    <property type="nucleotide sequence ID" value="NZ_CABMFV010000003.1"/>
</dbReference>
<evidence type="ECO:0000313" key="4">
    <source>
        <dbReference type="Proteomes" id="UP000261016"/>
    </source>
</evidence>
<dbReference type="Proteomes" id="UP000814367">
    <property type="component" value="Unassembled WGS sequence"/>
</dbReference>
<dbReference type="Proteomes" id="UP000481807">
    <property type="component" value="Unassembled WGS sequence"/>
</dbReference>
<name>A0A8B2ZNR2_STAWA</name>
<dbReference type="Proteomes" id="UP000261016">
    <property type="component" value="Unassembled WGS sequence"/>
</dbReference>
<comment type="caution">
    <text evidence="3">The sequence shown here is derived from an EMBL/GenBank/DDBJ whole genome shotgun (WGS) entry which is preliminary data.</text>
</comment>
<protein>
    <submittedName>
        <fullName evidence="3">Uncharacterized protein</fullName>
    </submittedName>
</protein>
<reference evidence="3 4" key="1">
    <citation type="submission" date="2018-08" db="EMBL/GenBank/DDBJ databases">
        <title>A genome reference for cultivated species of the human gut microbiota.</title>
        <authorList>
            <person name="Zou Y."/>
            <person name="Xue W."/>
            <person name="Luo G."/>
        </authorList>
    </citation>
    <scope>NUCLEOTIDE SEQUENCE [LARGE SCALE GENOMIC DNA]</scope>
    <source>
        <strain evidence="3 4">OM08-17AT</strain>
    </source>
</reference>
<evidence type="ECO:0000313" key="6">
    <source>
        <dbReference type="Proteomes" id="UP000814367"/>
    </source>
</evidence>
<organism evidence="3 4">
    <name type="scientific">Staphylococcus warneri</name>
    <dbReference type="NCBI Taxonomy" id="1292"/>
    <lineage>
        <taxon>Bacteria</taxon>
        <taxon>Bacillati</taxon>
        <taxon>Bacillota</taxon>
        <taxon>Bacilli</taxon>
        <taxon>Bacillales</taxon>
        <taxon>Staphylococcaceae</taxon>
        <taxon>Staphylococcus</taxon>
    </lineage>
</organism>
<evidence type="ECO:0000313" key="2">
    <source>
        <dbReference type="EMBL" id="NBH30921.1"/>
    </source>
</evidence>
<dbReference type="EMBL" id="QSTD01000003">
    <property type="protein sequence ID" value="RGM30423.1"/>
    <property type="molecule type" value="Genomic_DNA"/>
</dbReference>
<dbReference type="AlphaFoldDB" id="A0A8B2ZNR2"/>
<evidence type="ECO:0000313" key="5">
    <source>
        <dbReference type="Proteomes" id="UP000481807"/>
    </source>
</evidence>
<dbReference type="EMBL" id="QXWP01000004">
    <property type="protein sequence ID" value="NBH30921.1"/>
    <property type="molecule type" value="Genomic_DNA"/>
</dbReference>
<keyword evidence="6" id="KW-1185">Reference proteome</keyword>
<reference evidence="2 5" key="2">
    <citation type="submission" date="2018-08" db="EMBL/GenBank/DDBJ databases">
        <title>Murine metabolic-syndrome-specific gut microbial biobank.</title>
        <authorList>
            <person name="Liu C."/>
        </authorList>
    </citation>
    <scope>NUCLEOTIDE SEQUENCE [LARGE SCALE GENOMIC DNA]</scope>
    <source>
        <strain evidence="2 5">1XD21-27</strain>
    </source>
</reference>